<keyword evidence="2" id="KW-1185">Reference proteome</keyword>
<dbReference type="HOGENOM" id="CLU_2626603_0_0_1"/>
<gene>
    <name evidence="1" type="ORF">PRUPE_1G173200</name>
</gene>
<accession>M5XGL8</accession>
<protein>
    <submittedName>
        <fullName evidence="1">Uncharacterized protein</fullName>
    </submittedName>
</protein>
<organism evidence="1 2">
    <name type="scientific">Prunus persica</name>
    <name type="common">Peach</name>
    <name type="synonym">Amygdalus persica</name>
    <dbReference type="NCBI Taxonomy" id="3760"/>
    <lineage>
        <taxon>Eukaryota</taxon>
        <taxon>Viridiplantae</taxon>
        <taxon>Streptophyta</taxon>
        <taxon>Embryophyta</taxon>
        <taxon>Tracheophyta</taxon>
        <taxon>Spermatophyta</taxon>
        <taxon>Magnoliopsida</taxon>
        <taxon>eudicotyledons</taxon>
        <taxon>Gunneridae</taxon>
        <taxon>Pentapetalae</taxon>
        <taxon>rosids</taxon>
        <taxon>fabids</taxon>
        <taxon>Rosales</taxon>
        <taxon>Rosaceae</taxon>
        <taxon>Amygdaloideae</taxon>
        <taxon>Amygdaleae</taxon>
        <taxon>Prunus</taxon>
    </lineage>
</organism>
<sequence length="78" mass="9183">MNVEILNFFENGIGREFHYELFCIGISESFPISIHSKIGRKQLIKTIKNGEWLTMNFKFKTLSNNIDFVILNKWSLDI</sequence>
<proteinExistence type="predicted"/>
<reference evidence="1 2" key="1">
    <citation type="journal article" date="2013" name="Nat. Genet.">
        <title>The high-quality draft genome of peach (Prunus persica) identifies unique patterns of genetic diversity, domestication and genome evolution.</title>
        <authorList>
            <consortium name="International Peach Genome Initiative"/>
            <person name="Verde I."/>
            <person name="Abbott A.G."/>
            <person name="Scalabrin S."/>
            <person name="Jung S."/>
            <person name="Shu S."/>
            <person name="Marroni F."/>
            <person name="Zhebentyayeva T."/>
            <person name="Dettori M.T."/>
            <person name="Grimwood J."/>
            <person name="Cattonaro F."/>
            <person name="Zuccolo A."/>
            <person name="Rossini L."/>
            <person name="Jenkins J."/>
            <person name="Vendramin E."/>
            <person name="Meisel L.A."/>
            <person name="Decroocq V."/>
            <person name="Sosinski B."/>
            <person name="Prochnik S."/>
            <person name="Mitros T."/>
            <person name="Policriti A."/>
            <person name="Cipriani G."/>
            <person name="Dondini L."/>
            <person name="Ficklin S."/>
            <person name="Goodstein D.M."/>
            <person name="Xuan P."/>
            <person name="Del Fabbro C."/>
            <person name="Aramini V."/>
            <person name="Copetti D."/>
            <person name="Gonzalez S."/>
            <person name="Horner D.S."/>
            <person name="Falchi R."/>
            <person name="Lucas S."/>
            <person name="Mica E."/>
            <person name="Maldonado J."/>
            <person name="Lazzari B."/>
            <person name="Bielenberg D."/>
            <person name="Pirona R."/>
            <person name="Miculan M."/>
            <person name="Barakat A."/>
            <person name="Testolin R."/>
            <person name="Stella A."/>
            <person name="Tartarini S."/>
            <person name="Tonutti P."/>
            <person name="Arus P."/>
            <person name="Orellana A."/>
            <person name="Wells C."/>
            <person name="Main D."/>
            <person name="Vizzotto G."/>
            <person name="Silva H."/>
            <person name="Salamini F."/>
            <person name="Schmutz J."/>
            <person name="Morgante M."/>
            <person name="Rokhsar D.S."/>
        </authorList>
    </citation>
    <scope>NUCLEOTIDE SEQUENCE [LARGE SCALE GENOMIC DNA]</scope>
    <source>
        <strain evidence="2">cv. Nemared</strain>
    </source>
</reference>
<dbReference type="Gramene" id="ONI28977">
    <property type="protein sequence ID" value="ONI28977"/>
    <property type="gene ID" value="PRUPE_1G173200"/>
</dbReference>
<dbReference type="AlphaFoldDB" id="M5XGL8"/>
<dbReference type="EMBL" id="CM007651">
    <property type="protein sequence ID" value="ONI28977.1"/>
    <property type="molecule type" value="Genomic_DNA"/>
</dbReference>
<evidence type="ECO:0000313" key="2">
    <source>
        <dbReference type="Proteomes" id="UP000006882"/>
    </source>
</evidence>
<name>M5XGL8_PRUPE</name>
<dbReference type="Proteomes" id="UP000006882">
    <property type="component" value="Chromosome G1"/>
</dbReference>
<evidence type="ECO:0000313" key="1">
    <source>
        <dbReference type="EMBL" id="ONI28977.1"/>
    </source>
</evidence>